<keyword evidence="2" id="KW-1185">Reference proteome</keyword>
<dbReference type="InterPro" id="IPR006954">
    <property type="entry name" value="Mlt-10-like"/>
</dbReference>
<sequence length="545" mass="59875">TESDGVRLLPLEDRRRDGHPRGSPMHHRRHRRSSAGFTHPADAEGYMEALEGDQKKAPAIEEKADSVGEGASRPSDSERGQEATQEGLPSHLNELLRLRVIRQDAGDDAGIAGHEAEESEVSGDDAREVPHERREERRPQDSRREEGVVGGVAEEDRQDREHNRAIVLQLQAAHAGRGDGDETAADGGREGPRPAPWEPKPSDDGRLQPGPVLLQAQRRGELPFPLAEDRLRAPATTSPPHGQFLLSKRAPLLQGPRKYPPDPGPGPSTRLARRRPEGRPRAHHGGARLVVDEASKIFEKATTGGFLDDILNITNVITNTFQRVEHTFSQEQRSQMKEDDYTFLSAEQMRQMFTSGGVFHVSDLPFDLDDYATWTEKERENALVDKIRSLAEEGGGRSSRSKRQITLSPFAFSPTKFELGVLAPMTLSPNIFSPIILAPSVLSPPVFTPMLGSPLVFAPFILGPNVFSAAVFDVYVFSPYFISPNVFNPYVLSPLILSPHMLSPDVVSHTVLSGTVLNPFFMSPPIGTESALAADVLSPSFLSKR</sequence>
<feature type="compositionally biased region" description="Basic residues" evidence="1">
    <location>
        <begin position="24"/>
        <end position="33"/>
    </location>
</feature>
<dbReference type="PANTHER" id="PTHR21523:SF46">
    <property type="entry name" value="MLT-TEN (MLT-10) RELATED"/>
    <property type="match status" value="1"/>
</dbReference>
<evidence type="ECO:0000313" key="2">
    <source>
        <dbReference type="Proteomes" id="UP000095287"/>
    </source>
</evidence>
<feature type="region of interest" description="Disordered" evidence="1">
    <location>
        <begin position="1"/>
        <end position="91"/>
    </location>
</feature>
<feature type="compositionally biased region" description="Basic and acidic residues" evidence="1">
    <location>
        <begin position="52"/>
        <end position="66"/>
    </location>
</feature>
<evidence type="ECO:0000256" key="1">
    <source>
        <dbReference type="SAM" id="MobiDB-lite"/>
    </source>
</evidence>
<dbReference type="PANTHER" id="PTHR21523">
    <property type="match status" value="1"/>
</dbReference>
<feature type="region of interest" description="Disordered" evidence="1">
    <location>
        <begin position="252"/>
        <end position="287"/>
    </location>
</feature>
<dbReference type="AlphaFoldDB" id="A0A1I8ART9"/>
<reference evidence="3" key="1">
    <citation type="submission" date="2016-11" db="UniProtKB">
        <authorList>
            <consortium name="WormBaseParasite"/>
        </authorList>
    </citation>
    <scope>IDENTIFICATION</scope>
</reference>
<dbReference type="Proteomes" id="UP000095287">
    <property type="component" value="Unplaced"/>
</dbReference>
<evidence type="ECO:0000313" key="3">
    <source>
        <dbReference type="WBParaSite" id="L893_g8804.t1"/>
    </source>
</evidence>
<organism evidence="2 3">
    <name type="scientific">Steinernema glaseri</name>
    <dbReference type="NCBI Taxonomy" id="37863"/>
    <lineage>
        <taxon>Eukaryota</taxon>
        <taxon>Metazoa</taxon>
        <taxon>Ecdysozoa</taxon>
        <taxon>Nematoda</taxon>
        <taxon>Chromadorea</taxon>
        <taxon>Rhabditida</taxon>
        <taxon>Tylenchina</taxon>
        <taxon>Panagrolaimomorpha</taxon>
        <taxon>Strongyloidoidea</taxon>
        <taxon>Steinernematidae</taxon>
        <taxon>Steinernema</taxon>
    </lineage>
</organism>
<dbReference type="WBParaSite" id="L893_g8804.t1">
    <property type="protein sequence ID" value="L893_g8804.t1"/>
    <property type="gene ID" value="L893_g8804"/>
</dbReference>
<dbReference type="Pfam" id="PF04870">
    <property type="entry name" value="Moulting_cycle"/>
    <property type="match status" value="1"/>
</dbReference>
<proteinExistence type="predicted"/>
<feature type="compositionally biased region" description="Basic and acidic residues" evidence="1">
    <location>
        <begin position="154"/>
        <end position="164"/>
    </location>
</feature>
<name>A0A1I8ART9_9BILA</name>
<feature type="compositionally biased region" description="Basic and acidic residues" evidence="1">
    <location>
        <begin position="10"/>
        <end position="20"/>
    </location>
</feature>
<feature type="compositionally biased region" description="Basic and acidic residues" evidence="1">
    <location>
        <begin position="124"/>
        <end position="147"/>
    </location>
</feature>
<accession>A0A1I8ART9</accession>
<protein>
    <submittedName>
        <fullName evidence="3">ATPase_AAA_core domain-containing protein</fullName>
    </submittedName>
</protein>
<feature type="region of interest" description="Disordered" evidence="1">
    <location>
        <begin position="107"/>
        <end position="210"/>
    </location>
</feature>